<gene>
    <name evidence="1" type="ORF">SFB21_1117</name>
</gene>
<dbReference type="Proteomes" id="UP000489961">
    <property type="component" value="Unassembled WGS sequence"/>
</dbReference>
<reference evidence="1 2" key="1">
    <citation type="submission" date="2020-02" db="EMBL/GenBank/DDBJ databases">
        <authorList>
            <person name="Chaudhuri R."/>
        </authorList>
    </citation>
    <scope>NUCLEOTIDE SEQUENCE [LARGE SCALE GENOMIC DNA]</scope>
    <source>
        <strain evidence="1">SFB21</strain>
    </source>
</reference>
<sequence>MSFRVLFLQQDSGIFAQKIYGSTYTMLAAPKMPIKFKCSSCKTVYMHKYTADAILATYPKCPHCHQPGQLQGTIEVQDVIKHPVAMANYYLQDTLQRFQRP</sequence>
<protein>
    <submittedName>
        <fullName evidence="1">Uncharacterized protein</fullName>
    </submittedName>
</protein>
<name>A0A811GC52_9GAMM</name>
<dbReference type="EMBL" id="CADDTS010000022">
    <property type="protein sequence ID" value="CAB1212538.1"/>
    <property type="molecule type" value="Genomic_DNA"/>
</dbReference>
<accession>A0A811GC52</accession>
<dbReference type="AlphaFoldDB" id="A0A811GC52"/>
<evidence type="ECO:0000313" key="1">
    <source>
        <dbReference type="EMBL" id="CAB1212538.1"/>
    </source>
</evidence>
<proteinExistence type="predicted"/>
<evidence type="ECO:0000313" key="2">
    <source>
        <dbReference type="Proteomes" id="UP000489961"/>
    </source>
</evidence>
<comment type="caution">
    <text evidence="1">The sequence shown here is derived from an EMBL/GenBank/DDBJ whole genome shotgun (WGS) entry which is preliminary data.</text>
</comment>
<organism evidence="1 2">
    <name type="scientific">Acinetobacter bouvetii</name>
    <dbReference type="NCBI Taxonomy" id="202951"/>
    <lineage>
        <taxon>Bacteria</taxon>
        <taxon>Pseudomonadati</taxon>
        <taxon>Pseudomonadota</taxon>
        <taxon>Gammaproteobacteria</taxon>
        <taxon>Moraxellales</taxon>
        <taxon>Moraxellaceae</taxon>
        <taxon>Acinetobacter</taxon>
    </lineage>
</organism>